<dbReference type="PANTHER" id="PTHR11362:SF78">
    <property type="entry name" value="PROTEASE INHIBITOR"/>
    <property type="match status" value="1"/>
</dbReference>
<gene>
    <name evidence="1" type="ORF">EJ04DRAFT_3144</name>
</gene>
<accession>A0A9P4RDH5</accession>
<evidence type="ECO:0000313" key="2">
    <source>
        <dbReference type="Proteomes" id="UP000799444"/>
    </source>
</evidence>
<dbReference type="PANTHER" id="PTHR11362">
    <property type="entry name" value="PHOSPHATIDYLETHANOLAMINE-BINDING PROTEIN"/>
    <property type="match status" value="1"/>
</dbReference>
<dbReference type="InterPro" id="IPR035810">
    <property type="entry name" value="PEBP_euk"/>
</dbReference>
<dbReference type="Proteomes" id="UP000799444">
    <property type="component" value="Unassembled WGS sequence"/>
</dbReference>
<dbReference type="Pfam" id="PF01161">
    <property type="entry name" value="PBP"/>
    <property type="match status" value="1"/>
</dbReference>
<proteinExistence type="predicted"/>
<dbReference type="InterPro" id="IPR008914">
    <property type="entry name" value="PEBP"/>
</dbReference>
<dbReference type="OrthoDB" id="2506647at2759"/>
<dbReference type="GO" id="GO:0046578">
    <property type="term" value="P:regulation of Ras protein signal transduction"/>
    <property type="evidence" value="ECO:0007669"/>
    <property type="project" value="TreeGrafter"/>
</dbReference>
<keyword evidence="2" id="KW-1185">Reference proteome</keyword>
<dbReference type="GO" id="GO:0030162">
    <property type="term" value="P:regulation of proteolysis"/>
    <property type="evidence" value="ECO:0007669"/>
    <property type="project" value="TreeGrafter"/>
</dbReference>
<name>A0A9P4RDH5_9PLEO</name>
<dbReference type="CDD" id="cd00866">
    <property type="entry name" value="PEBP_euk"/>
    <property type="match status" value="1"/>
</dbReference>
<dbReference type="SUPFAM" id="SSF49777">
    <property type="entry name" value="PEBP-like"/>
    <property type="match status" value="1"/>
</dbReference>
<sequence length="183" mass="19989">MPAIPSAAKLVLDQTSPPPLRIHFPNTTVVEAGKKLSKEESKPVPTLSISSSIAKPATAKYVVIELDLDAPFTSMALLSPILHAIWTDMAPEGEPDADGFTKLTSSMKPFCDYAPPGPPPISGPHRYVFMVWEQPQEFNGLKVKQEIGFPDKAGVGARVRWNQERIEKLMNLSTCLGGNYFVV</sequence>
<dbReference type="GO" id="GO:0030414">
    <property type="term" value="F:peptidase inhibitor activity"/>
    <property type="evidence" value="ECO:0007669"/>
    <property type="project" value="TreeGrafter"/>
</dbReference>
<comment type="caution">
    <text evidence="1">The sequence shown here is derived from an EMBL/GenBank/DDBJ whole genome shotgun (WGS) entry which is preliminary data.</text>
</comment>
<dbReference type="GO" id="GO:0005543">
    <property type="term" value="F:phospholipid binding"/>
    <property type="evidence" value="ECO:0007669"/>
    <property type="project" value="TreeGrafter"/>
</dbReference>
<dbReference type="EMBL" id="ML996097">
    <property type="protein sequence ID" value="KAF2741394.1"/>
    <property type="molecule type" value="Genomic_DNA"/>
</dbReference>
<dbReference type="Gene3D" id="3.90.280.10">
    <property type="entry name" value="PEBP-like"/>
    <property type="match status" value="1"/>
</dbReference>
<evidence type="ECO:0000313" key="1">
    <source>
        <dbReference type="EMBL" id="KAF2741394.1"/>
    </source>
</evidence>
<dbReference type="InterPro" id="IPR036610">
    <property type="entry name" value="PEBP-like_sf"/>
</dbReference>
<organism evidence="1 2">
    <name type="scientific">Polyplosphaeria fusca</name>
    <dbReference type="NCBI Taxonomy" id="682080"/>
    <lineage>
        <taxon>Eukaryota</taxon>
        <taxon>Fungi</taxon>
        <taxon>Dikarya</taxon>
        <taxon>Ascomycota</taxon>
        <taxon>Pezizomycotina</taxon>
        <taxon>Dothideomycetes</taxon>
        <taxon>Pleosporomycetidae</taxon>
        <taxon>Pleosporales</taxon>
        <taxon>Tetraplosphaeriaceae</taxon>
        <taxon>Polyplosphaeria</taxon>
    </lineage>
</organism>
<dbReference type="AlphaFoldDB" id="A0A9P4RDH5"/>
<protein>
    <submittedName>
        <fullName evidence="1">Protease inhibitor</fullName>
    </submittedName>
</protein>
<reference evidence="1" key="1">
    <citation type="journal article" date="2020" name="Stud. Mycol.">
        <title>101 Dothideomycetes genomes: a test case for predicting lifestyles and emergence of pathogens.</title>
        <authorList>
            <person name="Haridas S."/>
            <person name="Albert R."/>
            <person name="Binder M."/>
            <person name="Bloem J."/>
            <person name="Labutti K."/>
            <person name="Salamov A."/>
            <person name="Andreopoulos B."/>
            <person name="Baker S."/>
            <person name="Barry K."/>
            <person name="Bills G."/>
            <person name="Bluhm B."/>
            <person name="Cannon C."/>
            <person name="Castanera R."/>
            <person name="Culley D."/>
            <person name="Daum C."/>
            <person name="Ezra D."/>
            <person name="Gonzalez J."/>
            <person name="Henrissat B."/>
            <person name="Kuo A."/>
            <person name="Liang C."/>
            <person name="Lipzen A."/>
            <person name="Lutzoni F."/>
            <person name="Magnuson J."/>
            <person name="Mondo S."/>
            <person name="Nolan M."/>
            <person name="Ohm R."/>
            <person name="Pangilinan J."/>
            <person name="Park H.-J."/>
            <person name="Ramirez L."/>
            <person name="Alfaro M."/>
            <person name="Sun H."/>
            <person name="Tritt A."/>
            <person name="Yoshinaga Y."/>
            <person name="Zwiers L.-H."/>
            <person name="Turgeon B."/>
            <person name="Goodwin S."/>
            <person name="Spatafora J."/>
            <person name="Crous P."/>
            <person name="Grigoriev I."/>
        </authorList>
    </citation>
    <scope>NUCLEOTIDE SEQUENCE</scope>
    <source>
        <strain evidence="1">CBS 125425</strain>
    </source>
</reference>